<keyword evidence="1" id="KW-0812">Transmembrane</keyword>
<reference evidence="2 3" key="1">
    <citation type="journal article" date="2016" name="Nat. Commun.">
        <title>Thousands of microbial genomes shed light on interconnected biogeochemical processes in an aquifer system.</title>
        <authorList>
            <person name="Anantharaman K."/>
            <person name="Brown C.T."/>
            <person name="Hug L.A."/>
            <person name="Sharon I."/>
            <person name="Castelle C.J."/>
            <person name="Probst A.J."/>
            <person name="Thomas B.C."/>
            <person name="Singh A."/>
            <person name="Wilkins M.J."/>
            <person name="Karaoz U."/>
            <person name="Brodie E.L."/>
            <person name="Williams K.H."/>
            <person name="Hubbard S.S."/>
            <person name="Banfield J.F."/>
        </authorList>
    </citation>
    <scope>NUCLEOTIDE SEQUENCE [LARGE SCALE GENOMIC DNA]</scope>
</reference>
<feature type="transmembrane region" description="Helical" evidence="1">
    <location>
        <begin position="7"/>
        <end position="25"/>
    </location>
</feature>
<evidence type="ECO:0000313" key="2">
    <source>
        <dbReference type="EMBL" id="OHA14022.1"/>
    </source>
</evidence>
<proteinExistence type="predicted"/>
<evidence type="ECO:0000256" key="1">
    <source>
        <dbReference type="SAM" id="Phobius"/>
    </source>
</evidence>
<sequence>MNSFVTILLILSIIGLAAFGFFAVLCENGAGHNCCIAEIIAKTVTRQACPQNNALAYIDFHFGALKSLSTAVFDAPLFSFLAIVLLGLISVVLSSRIFEHKINSRFSLFLYYLSQDSMEGVFQFKKSYLRWLALRERRDACLNFWTV</sequence>
<feature type="transmembrane region" description="Helical" evidence="1">
    <location>
        <begin position="77"/>
        <end position="98"/>
    </location>
</feature>
<evidence type="ECO:0000313" key="3">
    <source>
        <dbReference type="Proteomes" id="UP000177171"/>
    </source>
</evidence>
<gene>
    <name evidence="2" type="ORF">A3G49_06185</name>
</gene>
<protein>
    <submittedName>
        <fullName evidence="2">Uncharacterized protein</fullName>
    </submittedName>
</protein>
<dbReference type="AlphaFoldDB" id="A0A1G2LT50"/>
<dbReference type="Proteomes" id="UP000177171">
    <property type="component" value="Unassembled WGS sequence"/>
</dbReference>
<organism evidence="2 3">
    <name type="scientific">Candidatus Sungbacteria bacterium RIFCSPLOWO2_12_FULL_41_11</name>
    <dbReference type="NCBI Taxonomy" id="1802286"/>
    <lineage>
        <taxon>Bacteria</taxon>
        <taxon>Candidatus Sungiibacteriota</taxon>
    </lineage>
</organism>
<comment type="caution">
    <text evidence="2">The sequence shown here is derived from an EMBL/GenBank/DDBJ whole genome shotgun (WGS) entry which is preliminary data.</text>
</comment>
<accession>A0A1G2LT50</accession>
<keyword evidence="1" id="KW-1133">Transmembrane helix</keyword>
<name>A0A1G2LT50_9BACT</name>
<keyword evidence="1" id="KW-0472">Membrane</keyword>
<dbReference type="EMBL" id="MHQY01000014">
    <property type="protein sequence ID" value="OHA14022.1"/>
    <property type="molecule type" value="Genomic_DNA"/>
</dbReference>